<evidence type="ECO:0000259" key="7">
    <source>
        <dbReference type="PROSITE" id="PS50994"/>
    </source>
</evidence>
<keyword evidence="2" id="KW-0548">Nucleotidyltransferase</keyword>
<dbReference type="InterPro" id="IPR043128">
    <property type="entry name" value="Rev_trsase/Diguanyl_cyclase"/>
</dbReference>
<dbReference type="InterPro" id="IPR001584">
    <property type="entry name" value="Integrase_cat-core"/>
</dbReference>
<dbReference type="FunFam" id="3.30.70.270:FF:000020">
    <property type="entry name" value="Transposon Tf2-6 polyprotein-like Protein"/>
    <property type="match status" value="1"/>
</dbReference>
<dbReference type="InterPro" id="IPR012337">
    <property type="entry name" value="RNaseH-like_sf"/>
</dbReference>
<dbReference type="Pfam" id="PF17921">
    <property type="entry name" value="Integrase_H2C2"/>
    <property type="match status" value="1"/>
</dbReference>
<dbReference type="Proteomes" id="UP001567538">
    <property type="component" value="Unassembled WGS sequence"/>
</dbReference>
<feature type="region of interest" description="Disordered" evidence="6">
    <location>
        <begin position="284"/>
        <end position="309"/>
    </location>
</feature>
<sequence length="1219" mass="139589">MEIFGKLKINLPFLQALKLPSFSRFIKEFIAGKVQSDGKIVIGKNVSVIIQKRKLPSKRTDPGMFTLPITIGDVKVEHAMCDLGASINVLPLSVYKKLSGAKMVDTKVVIQLADRSCISPEGVLENVIVKIHDFLYHADFHVIRMSESEAAGTSGVLLGRPFPRTAKTIIDIFDGTICLDYHGEKYTFNIGEAMKKPMDVENLHSVDVIVPLVQEYLETELMEKQLAGSELNKSIEAEVAGWCEAVKTKDLTDQEITSAIMDFCQPNAARSSGIPKLTRMNEVAEKEDPATKSMEKNPLPSEKSPAEKELKTLPPGLKYAYLGENDTLPVIINSKLTKGQEERLLEVLGRNKGAIGWTLSDLVGISPNLCMHHIRLEEGAKPHRDPQRKLNLNMREEVMKEILKLLSLGIIYSVPDSEWVSPVHMVPKKSGIQVVTNDKNELVPTRLVTGWRMCIDYRKLNTATRKDHFPLPFIDQMLERLAGKQCFCFLDGYSGYFQIYVDPEDQDKTTFTCPFGTYAYRRMPFGLCNAPGTFQRCMMSIFSDLLEDCIEIFMDDFTIYGDSFDTYLQHLEKVLERCRTKNLVLNYEKCHFMVTEGIVLGHVVSEKDIQVDQAKIDVIAKLLHPTNQKEIRDFLGHAGFYRRFIKDFAKIAQPLTRLLQNEVEFDFNDECKEAFKLLKERLITAPIIRSPDWNYPFKIMCNASDLVVRAVLGQKIDGKNYVIFYASKTLNQAQRNYDTTEEMLVEEVRDKKGTENRVADHLSRIIQDEEEEIPDDFPEEHLYLISRHPQLISWAHHMAQLDQVNTSSGAMNTHAKPWFVDLANYLVTRKLPCSSDATRVQKLKLKSEAKYYFWDHPYLWRVGADQVIRRCIPEWEQREVLTYCHSLACGGHFGPRKMARKVLDSGFYWPSLNKDAYNFCRECNRCQLTGGISARDEMPQTPVIVCKIFDVWGMDFMGPFPSSYENLYILVAVDYVSKWIEAKATSTCDAKEVAKFLKSNIFSRFGVPRVVISDQGTHFYNRTIEALMKKYGVHHRHSSPYHPQANGQAEVSNREIKNILERTVNHSRKDWSKRLDDALWAYQTAYKTPIGMSPYQERKLQLQELEELRLESYDAAMWYKERTKLWHDRNLRAKNLQIGQKVLLFQSRLKLMPGKLKSRWTGPYVITSIRSNGALEIQGSPPNSEPFIVNGHKVKIYRDSSELCVVEEISLRMPVLSSV</sequence>
<evidence type="ECO:0000313" key="8">
    <source>
        <dbReference type="EMBL" id="KAL1562025.1"/>
    </source>
</evidence>
<dbReference type="InterPro" id="IPR041588">
    <property type="entry name" value="Integrase_H2C2"/>
</dbReference>
<dbReference type="InterPro" id="IPR041577">
    <property type="entry name" value="RT_RNaseH_2"/>
</dbReference>
<evidence type="ECO:0000256" key="4">
    <source>
        <dbReference type="ARBA" id="ARBA00022759"/>
    </source>
</evidence>
<dbReference type="CDD" id="cd01647">
    <property type="entry name" value="RT_LTR"/>
    <property type="match status" value="1"/>
</dbReference>
<dbReference type="Gene3D" id="3.10.10.10">
    <property type="entry name" value="HIV Type 1 Reverse Transcriptase, subunit A, domain 1"/>
    <property type="match status" value="1"/>
</dbReference>
<dbReference type="Gene3D" id="1.10.340.70">
    <property type="match status" value="1"/>
</dbReference>
<dbReference type="EMBL" id="JBEAFC010000003">
    <property type="protein sequence ID" value="KAL1562025.1"/>
    <property type="molecule type" value="Genomic_DNA"/>
</dbReference>
<keyword evidence="4" id="KW-0255">Endonuclease</keyword>
<evidence type="ECO:0000256" key="1">
    <source>
        <dbReference type="ARBA" id="ARBA00022679"/>
    </source>
</evidence>
<dbReference type="Gene3D" id="2.40.70.10">
    <property type="entry name" value="Acid Proteases"/>
    <property type="match status" value="1"/>
</dbReference>
<reference evidence="8 9" key="1">
    <citation type="submission" date="2024-06" db="EMBL/GenBank/DDBJ databases">
        <title>A chromosome level genome sequence of Diviner's sage (Salvia divinorum).</title>
        <authorList>
            <person name="Ford S.A."/>
            <person name="Ro D.-K."/>
            <person name="Ness R.W."/>
            <person name="Phillips M.A."/>
        </authorList>
    </citation>
    <scope>NUCLEOTIDE SEQUENCE [LARGE SCALE GENOMIC DNA]</scope>
    <source>
        <strain evidence="8">SAF-2024a</strain>
        <tissue evidence="8">Leaf</tissue>
    </source>
</reference>
<dbReference type="InterPro" id="IPR043502">
    <property type="entry name" value="DNA/RNA_pol_sf"/>
</dbReference>
<dbReference type="InterPro" id="IPR036397">
    <property type="entry name" value="RNaseH_sf"/>
</dbReference>
<gene>
    <name evidence="8" type="ORF">AAHA92_04649</name>
</gene>
<keyword evidence="1" id="KW-0808">Transferase</keyword>
<keyword evidence="5" id="KW-0511">Multifunctional enzyme</keyword>
<keyword evidence="3" id="KW-0540">Nuclease</keyword>
<proteinExistence type="predicted"/>
<evidence type="ECO:0000256" key="6">
    <source>
        <dbReference type="SAM" id="MobiDB-lite"/>
    </source>
</evidence>
<keyword evidence="4" id="KW-0378">Hydrolase</keyword>
<name>A0ABD1I151_SALDI</name>
<dbReference type="AlphaFoldDB" id="A0ABD1I151"/>
<accession>A0ABD1I151</accession>
<dbReference type="Gene3D" id="3.30.420.10">
    <property type="entry name" value="Ribonuclease H-like superfamily/Ribonuclease H"/>
    <property type="match status" value="1"/>
</dbReference>
<dbReference type="SUPFAM" id="SSF53098">
    <property type="entry name" value="Ribonuclease H-like"/>
    <property type="match status" value="1"/>
</dbReference>
<dbReference type="InterPro" id="IPR050951">
    <property type="entry name" value="Retrovirus_Pol_polyprotein"/>
</dbReference>
<evidence type="ECO:0000256" key="3">
    <source>
        <dbReference type="ARBA" id="ARBA00022722"/>
    </source>
</evidence>
<dbReference type="Pfam" id="PF00078">
    <property type="entry name" value="RVT_1"/>
    <property type="match status" value="1"/>
</dbReference>
<evidence type="ECO:0000256" key="5">
    <source>
        <dbReference type="ARBA" id="ARBA00023268"/>
    </source>
</evidence>
<keyword evidence="9" id="KW-1185">Reference proteome</keyword>
<dbReference type="InterPro" id="IPR000477">
    <property type="entry name" value="RT_dom"/>
</dbReference>
<dbReference type="GO" id="GO:0016779">
    <property type="term" value="F:nucleotidyltransferase activity"/>
    <property type="evidence" value="ECO:0007669"/>
    <property type="project" value="UniProtKB-KW"/>
</dbReference>
<comment type="caution">
    <text evidence="8">The sequence shown here is derived from an EMBL/GenBank/DDBJ whole genome shotgun (WGS) entry which is preliminary data.</text>
</comment>
<evidence type="ECO:0000256" key="2">
    <source>
        <dbReference type="ARBA" id="ARBA00022695"/>
    </source>
</evidence>
<feature type="compositionally biased region" description="Basic and acidic residues" evidence="6">
    <location>
        <begin position="284"/>
        <end position="295"/>
    </location>
</feature>
<dbReference type="CDD" id="cd00303">
    <property type="entry name" value="retropepsin_like"/>
    <property type="match status" value="1"/>
</dbReference>
<evidence type="ECO:0000313" key="9">
    <source>
        <dbReference type="Proteomes" id="UP001567538"/>
    </source>
</evidence>
<dbReference type="PROSITE" id="PS50994">
    <property type="entry name" value="INTEGRASE"/>
    <property type="match status" value="1"/>
</dbReference>
<dbReference type="GO" id="GO:0004519">
    <property type="term" value="F:endonuclease activity"/>
    <property type="evidence" value="ECO:0007669"/>
    <property type="project" value="UniProtKB-KW"/>
</dbReference>
<protein>
    <recommendedName>
        <fullName evidence="7">Integrase catalytic domain-containing protein</fullName>
    </recommendedName>
</protein>
<dbReference type="Pfam" id="PF17919">
    <property type="entry name" value="RT_RNaseH_2"/>
    <property type="match status" value="1"/>
</dbReference>
<dbReference type="Gene3D" id="3.30.70.270">
    <property type="match status" value="2"/>
</dbReference>
<dbReference type="PANTHER" id="PTHR37984">
    <property type="entry name" value="PROTEIN CBG26694"/>
    <property type="match status" value="1"/>
</dbReference>
<dbReference type="PANTHER" id="PTHR37984:SF5">
    <property type="entry name" value="PROTEIN NYNRIN-LIKE"/>
    <property type="match status" value="1"/>
</dbReference>
<dbReference type="SUPFAM" id="SSF56672">
    <property type="entry name" value="DNA/RNA polymerases"/>
    <property type="match status" value="1"/>
</dbReference>
<feature type="domain" description="Integrase catalytic" evidence="7">
    <location>
        <begin position="938"/>
        <end position="1102"/>
    </location>
</feature>
<dbReference type="Pfam" id="PF00665">
    <property type="entry name" value="rve"/>
    <property type="match status" value="1"/>
</dbReference>
<organism evidence="8 9">
    <name type="scientific">Salvia divinorum</name>
    <name type="common">Maria pastora</name>
    <name type="synonym">Diviner's sage</name>
    <dbReference type="NCBI Taxonomy" id="28513"/>
    <lineage>
        <taxon>Eukaryota</taxon>
        <taxon>Viridiplantae</taxon>
        <taxon>Streptophyta</taxon>
        <taxon>Embryophyta</taxon>
        <taxon>Tracheophyta</taxon>
        <taxon>Spermatophyta</taxon>
        <taxon>Magnoliopsida</taxon>
        <taxon>eudicotyledons</taxon>
        <taxon>Gunneridae</taxon>
        <taxon>Pentapetalae</taxon>
        <taxon>asterids</taxon>
        <taxon>lamiids</taxon>
        <taxon>Lamiales</taxon>
        <taxon>Lamiaceae</taxon>
        <taxon>Nepetoideae</taxon>
        <taxon>Mentheae</taxon>
        <taxon>Salviinae</taxon>
        <taxon>Salvia</taxon>
        <taxon>Salvia subgen. Calosphace</taxon>
    </lineage>
</organism>
<dbReference type="InterPro" id="IPR021109">
    <property type="entry name" value="Peptidase_aspartic_dom_sf"/>
</dbReference>